<keyword evidence="1" id="KW-1133">Transmembrane helix</keyword>
<keyword evidence="1" id="KW-0812">Transmembrane</keyword>
<organism evidence="2 3">
    <name type="scientific">Molorchus minor</name>
    <dbReference type="NCBI Taxonomy" id="1323400"/>
    <lineage>
        <taxon>Eukaryota</taxon>
        <taxon>Metazoa</taxon>
        <taxon>Ecdysozoa</taxon>
        <taxon>Arthropoda</taxon>
        <taxon>Hexapoda</taxon>
        <taxon>Insecta</taxon>
        <taxon>Pterygota</taxon>
        <taxon>Neoptera</taxon>
        <taxon>Endopterygota</taxon>
        <taxon>Coleoptera</taxon>
        <taxon>Polyphaga</taxon>
        <taxon>Cucujiformia</taxon>
        <taxon>Chrysomeloidea</taxon>
        <taxon>Cerambycidae</taxon>
        <taxon>Lamiinae</taxon>
        <taxon>Monochamini</taxon>
        <taxon>Molorchus</taxon>
    </lineage>
</organism>
<name>A0ABQ9K7A2_9CUCU</name>
<keyword evidence="3" id="KW-1185">Reference proteome</keyword>
<comment type="caution">
    <text evidence="2">The sequence shown here is derived from an EMBL/GenBank/DDBJ whole genome shotgun (WGS) entry which is preliminary data.</text>
</comment>
<accession>A0ABQ9K7A2</accession>
<evidence type="ECO:0000256" key="1">
    <source>
        <dbReference type="SAM" id="Phobius"/>
    </source>
</evidence>
<reference evidence="2" key="1">
    <citation type="journal article" date="2023" name="Insect Mol. Biol.">
        <title>Genome sequencing provides insights into the evolution of gene families encoding plant cell wall-degrading enzymes in longhorned beetles.</title>
        <authorList>
            <person name="Shin N.R."/>
            <person name="Okamura Y."/>
            <person name="Kirsch R."/>
            <person name="Pauchet Y."/>
        </authorList>
    </citation>
    <scope>NUCLEOTIDE SEQUENCE</scope>
    <source>
        <strain evidence="2">MMC_N1</strain>
    </source>
</reference>
<feature type="transmembrane region" description="Helical" evidence="1">
    <location>
        <begin position="66"/>
        <end position="90"/>
    </location>
</feature>
<evidence type="ECO:0000313" key="3">
    <source>
        <dbReference type="Proteomes" id="UP001162164"/>
    </source>
</evidence>
<proteinExistence type="predicted"/>
<dbReference type="EMBL" id="JAPWTJ010000005">
    <property type="protein sequence ID" value="KAJ8985917.1"/>
    <property type="molecule type" value="Genomic_DNA"/>
</dbReference>
<evidence type="ECO:0000313" key="2">
    <source>
        <dbReference type="EMBL" id="KAJ8985917.1"/>
    </source>
</evidence>
<gene>
    <name evidence="2" type="ORF">NQ317_010674</name>
</gene>
<protein>
    <submittedName>
        <fullName evidence="2">Uncharacterized protein</fullName>
    </submittedName>
</protein>
<dbReference type="Proteomes" id="UP001162164">
    <property type="component" value="Unassembled WGS sequence"/>
</dbReference>
<keyword evidence="1" id="KW-0472">Membrane</keyword>
<sequence length="151" mass="16833">MTERVINRRKSQLFLTNISPVTNTYDELIKEKLEMGKFPTTKTGILKIIGMEPIAYFGLTAKRAALWIYLDIVLNFIFSLNSIICSVITFKECSDKGSLTKISGPSGMAGAVVIIISCGAIFLMYRYIEYDDDTPPPSSRQAKRSGSIYEA</sequence>
<feature type="transmembrane region" description="Helical" evidence="1">
    <location>
        <begin position="102"/>
        <end position="125"/>
    </location>
</feature>